<dbReference type="FunFam" id="3.40.50.300:FF:000340">
    <property type="entry name" value="Bloom syndrome, RecQ helicase"/>
    <property type="match status" value="1"/>
</dbReference>
<dbReference type="InterPro" id="IPR001650">
    <property type="entry name" value="Helicase_C-like"/>
</dbReference>
<dbReference type="Gene3D" id="1.10.10.10">
    <property type="entry name" value="Winged helix-like DNA-binding domain superfamily/Winged helix DNA-binding domain"/>
    <property type="match status" value="1"/>
</dbReference>
<accession>A0A6B2KXL1</accession>
<evidence type="ECO:0000256" key="8">
    <source>
        <dbReference type="ARBA" id="ARBA00023125"/>
    </source>
</evidence>
<dbReference type="GO" id="GO:0016787">
    <property type="term" value="F:hydrolase activity"/>
    <property type="evidence" value="ECO:0007669"/>
    <property type="project" value="UniProtKB-KW"/>
</dbReference>
<dbReference type="GO" id="GO:0005737">
    <property type="term" value="C:cytoplasm"/>
    <property type="evidence" value="ECO:0007669"/>
    <property type="project" value="TreeGrafter"/>
</dbReference>
<dbReference type="Pfam" id="PF00570">
    <property type="entry name" value="HRDC"/>
    <property type="match status" value="1"/>
</dbReference>
<keyword evidence="10 12" id="KW-0539">Nucleus</keyword>
<dbReference type="EC" id="5.6.2.4" evidence="12"/>
<dbReference type="InterPro" id="IPR010997">
    <property type="entry name" value="HRDC-like_sf"/>
</dbReference>
<feature type="compositionally biased region" description="Polar residues" evidence="13">
    <location>
        <begin position="853"/>
        <end position="865"/>
    </location>
</feature>
<keyword evidence="4 12" id="KW-0547">Nucleotide-binding</keyword>
<dbReference type="GO" id="GO:0009378">
    <property type="term" value="F:four-way junction helicase activity"/>
    <property type="evidence" value="ECO:0007669"/>
    <property type="project" value="TreeGrafter"/>
</dbReference>
<proteinExistence type="inferred from homology"/>
<dbReference type="Gene3D" id="1.10.150.80">
    <property type="entry name" value="HRDC domain"/>
    <property type="match status" value="1"/>
</dbReference>
<dbReference type="FunFam" id="3.40.50.300:FF:000296">
    <property type="entry name" value="ATP-dependent DNA helicase RecQ"/>
    <property type="match status" value="1"/>
</dbReference>
<dbReference type="GO" id="GO:0000724">
    <property type="term" value="P:double-strand break repair via homologous recombination"/>
    <property type="evidence" value="ECO:0007669"/>
    <property type="project" value="TreeGrafter"/>
</dbReference>
<evidence type="ECO:0000256" key="5">
    <source>
        <dbReference type="ARBA" id="ARBA00022801"/>
    </source>
</evidence>
<dbReference type="InterPro" id="IPR036390">
    <property type="entry name" value="WH_DNA-bd_sf"/>
</dbReference>
<keyword evidence="9" id="KW-0413">Isomerase</keyword>
<evidence type="ECO:0000259" key="15">
    <source>
        <dbReference type="PROSITE" id="PS51192"/>
    </source>
</evidence>
<feature type="domain" description="Helicase C-terminal" evidence="16">
    <location>
        <begin position="379"/>
        <end position="530"/>
    </location>
</feature>
<keyword evidence="6 12" id="KW-0347">Helicase</keyword>
<comment type="catalytic activity">
    <reaction evidence="12">
        <text>ATP + H2O = ADP + phosphate + H(+)</text>
        <dbReference type="Rhea" id="RHEA:13065"/>
        <dbReference type="ChEBI" id="CHEBI:15377"/>
        <dbReference type="ChEBI" id="CHEBI:15378"/>
        <dbReference type="ChEBI" id="CHEBI:30616"/>
        <dbReference type="ChEBI" id="CHEBI:43474"/>
        <dbReference type="ChEBI" id="CHEBI:456216"/>
    </reaction>
</comment>
<dbReference type="InterPro" id="IPR044876">
    <property type="entry name" value="HRDC_dom_sf"/>
</dbReference>
<feature type="compositionally biased region" description="Acidic residues" evidence="13">
    <location>
        <begin position="17"/>
        <end position="32"/>
    </location>
</feature>
<dbReference type="InterPro" id="IPR002121">
    <property type="entry name" value="HRDC_dom"/>
</dbReference>
<feature type="region of interest" description="Disordered" evidence="13">
    <location>
        <begin position="836"/>
        <end position="926"/>
    </location>
</feature>
<dbReference type="GO" id="GO:0005634">
    <property type="term" value="C:nucleus"/>
    <property type="evidence" value="ECO:0007669"/>
    <property type="project" value="UniProtKB-SubCell"/>
</dbReference>
<dbReference type="SMART" id="SM00487">
    <property type="entry name" value="DEXDc"/>
    <property type="match status" value="1"/>
</dbReference>
<dbReference type="SMART" id="SM00956">
    <property type="entry name" value="RQC"/>
    <property type="match status" value="1"/>
</dbReference>
<dbReference type="PROSITE" id="PS51194">
    <property type="entry name" value="HELICASE_CTER"/>
    <property type="match status" value="1"/>
</dbReference>
<feature type="compositionally biased region" description="Acidic residues" evidence="13">
    <location>
        <begin position="709"/>
        <end position="718"/>
    </location>
</feature>
<dbReference type="GO" id="GO:0043138">
    <property type="term" value="F:3'-5' DNA helicase activity"/>
    <property type="evidence" value="ECO:0007669"/>
    <property type="project" value="UniProtKB-EC"/>
</dbReference>
<dbReference type="InterPro" id="IPR011545">
    <property type="entry name" value="DEAD/DEAH_box_helicase_dom"/>
</dbReference>
<comment type="subcellular location">
    <subcellularLocation>
        <location evidence="2 12">Nucleus</location>
    </subcellularLocation>
</comment>
<dbReference type="AlphaFoldDB" id="A0A6B2KXL1"/>
<feature type="domain" description="HRDC" evidence="14">
    <location>
        <begin position="739"/>
        <end position="825"/>
    </location>
</feature>
<keyword evidence="7 12" id="KW-0067">ATP-binding</keyword>
<dbReference type="GO" id="GO:0003677">
    <property type="term" value="F:DNA binding"/>
    <property type="evidence" value="ECO:0007669"/>
    <property type="project" value="UniProtKB-KW"/>
</dbReference>
<reference evidence="17" key="1">
    <citation type="journal article" date="2020" name="J. Eukaryot. Microbiol.">
        <title>De novo Sequencing, Assembly and Annotation of the Transcriptome for the Free-Living Testate Amoeba Arcella intermedia.</title>
        <authorList>
            <person name="Ribeiro G.M."/>
            <person name="Porfirio-Sousa A.L."/>
            <person name="Maurer-Alcala X.X."/>
            <person name="Katz L.A."/>
            <person name="Lahr D.J.G."/>
        </authorList>
    </citation>
    <scope>NUCLEOTIDE SEQUENCE</scope>
</reference>
<evidence type="ECO:0000259" key="16">
    <source>
        <dbReference type="PROSITE" id="PS51194"/>
    </source>
</evidence>
<dbReference type="InterPro" id="IPR032284">
    <property type="entry name" value="RecQ_Zn-bd"/>
</dbReference>
<dbReference type="Pfam" id="PF00271">
    <property type="entry name" value="Helicase_C"/>
    <property type="match status" value="1"/>
</dbReference>
<dbReference type="SMART" id="SM00490">
    <property type="entry name" value="HELICc"/>
    <property type="match status" value="1"/>
</dbReference>
<dbReference type="SUPFAM" id="SSF47819">
    <property type="entry name" value="HRDC-like"/>
    <property type="match status" value="1"/>
</dbReference>
<dbReference type="SUPFAM" id="SSF46785">
    <property type="entry name" value="Winged helix' DNA-binding domain"/>
    <property type="match status" value="1"/>
</dbReference>
<evidence type="ECO:0000256" key="3">
    <source>
        <dbReference type="ARBA" id="ARBA00005446"/>
    </source>
</evidence>
<dbReference type="InterPro" id="IPR018982">
    <property type="entry name" value="RQC_domain"/>
</dbReference>
<evidence type="ECO:0000256" key="12">
    <source>
        <dbReference type="RuleBase" id="RU364117"/>
    </source>
</evidence>
<dbReference type="InterPro" id="IPR027417">
    <property type="entry name" value="P-loop_NTPase"/>
</dbReference>
<dbReference type="InterPro" id="IPR036388">
    <property type="entry name" value="WH-like_DNA-bd_sf"/>
</dbReference>
<evidence type="ECO:0000256" key="11">
    <source>
        <dbReference type="ARBA" id="ARBA00034617"/>
    </source>
</evidence>
<protein>
    <recommendedName>
        <fullName evidence="12">ATP-dependent DNA helicase</fullName>
        <ecNumber evidence="12">5.6.2.4</ecNumber>
    </recommendedName>
</protein>
<dbReference type="CDD" id="cd18794">
    <property type="entry name" value="SF2_C_RecQ"/>
    <property type="match status" value="1"/>
</dbReference>
<evidence type="ECO:0000256" key="7">
    <source>
        <dbReference type="ARBA" id="ARBA00022840"/>
    </source>
</evidence>
<dbReference type="NCBIfam" id="TIGR00614">
    <property type="entry name" value="recQ_fam"/>
    <property type="match status" value="1"/>
</dbReference>
<evidence type="ECO:0000256" key="10">
    <source>
        <dbReference type="ARBA" id="ARBA00023242"/>
    </source>
</evidence>
<comment type="cofactor">
    <cofactor evidence="1">
        <name>Zn(2+)</name>
        <dbReference type="ChEBI" id="CHEBI:29105"/>
    </cofactor>
</comment>
<evidence type="ECO:0000256" key="1">
    <source>
        <dbReference type="ARBA" id="ARBA00001947"/>
    </source>
</evidence>
<dbReference type="GO" id="GO:0005524">
    <property type="term" value="F:ATP binding"/>
    <property type="evidence" value="ECO:0007669"/>
    <property type="project" value="UniProtKB-KW"/>
</dbReference>
<dbReference type="SMART" id="SM00341">
    <property type="entry name" value="HRDC"/>
    <property type="match status" value="1"/>
</dbReference>
<dbReference type="Pfam" id="PF16124">
    <property type="entry name" value="RecQ_Zn_bind"/>
    <property type="match status" value="1"/>
</dbReference>
<feature type="region of interest" description="Disordered" evidence="13">
    <location>
        <begin position="109"/>
        <end position="131"/>
    </location>
</feature>
<evidence type="ECO:0000256" key="9">
    <source>
        <dbReference type="ARBA" id="ARBA00023235"/>
    </source>
</evidence>
<dbReference type="Pfam" id="PF09382">
    <property type="entry name" value="RQC"/>
    <property type="match status" value="1"/>
</dbReference>
<dbReference type="Pfam" id="PF00270">
    <property type="entry name" value="DEAD"/>
    <property type="match status" value="1"/>
</dbReference>
<evidence type="ECO:0000313" key="17">
    <source>
        <dbReference type="EMBL" id="NDV29338.1"/>
    </source>
</evidence>
<dbReference type="InterPro" id="IPR004589">
    <property type="entry name" value="DNA_helicase_ATP-dep_RecQ"/>
</dbReference>
<dbReference type="GO" id="GO:0006260">
    <property type="term" value="P:DNA replication"/>
    <property type="evidence" value="ECO:0007669"/>
    <property type="project" value="InterPro"/>
</dbReference>
<sequence length="926" mass="105191">MKSKDIETKATKTISYQEDEDIDFPDDLDIEAEPPPPRTYPNTNNGQKKTIEIEIDDDEIWDIDPDEIVKEASVPVNKPPPKEYYAWNEEDFEENPNVVVNRNTTNNQKMTSTNSQQQKTIPANQWNQSRTVSSSQISNTNDKYWAKNNFPWSQQIQTALEQTFGHHNWRQNQREIINATLSKKDVFVTMPTGGGKSLCFQIPALCSPPGSITIVVSPLLSLIEDQVMLARALDIPCSFLGSNQTEEETTAIYSDLRSGNIENKILFVTPERIVRSEGFLSRLENLYSRQKIDRFVIDEAHCVSQWGHDFRPDYKELKLIKQRFPETPILAMTATATKKVILDILETLQISKDCVKFNSSFNRPNLLYQIKPKGAKKNAIKDIADFINSTYKNKSGIIYCFSKRECEEVAQQLSTGYGLSVAAYHAEMETEVRSSVQHKWSRGVTKIVCATIAFGMGINKPDVRFVIHYTLPKSLEGYYQESGRAGRDGKVSHCVLYYTYADKIRVERLMELSVRENRSHPLVLVRQREMLWTVVSYCENNVDCRRVLTLQYFGENFNREECGPYLCDNCTSNYESSDVDLTQEAKHIVDIVNHFEERGLRQESATTNVVAEIYRGSKAQKMKQYSNFPHYGKTNMSREDLSRLIHYLVMKNVLEESFTTTNYGTTLSSLRVGSVVAAVMGGGMKIVLTFAKKGAKRRRSVVKQKENVESEEEAPEMEDIQKTIPQPSKKTTAQKSAVEQLRKQLVDELFDLRDTIFQEGKRFGFAVENPSVIVADTSIRAMAKILPQSATEFSKIDGVGKTRADKYGPRFLSKIFDFIKKNPSLVPKANPSTVIQIEEKETKEPKKTSTKTVSSYFGSQGSKNKSTVKSKPKVNPDDDFEEPPPQPTKKRALDAVPLSKAKKPATKQQQGGDLYQKYKYSGKKNS</sequence>
<dbReference type="PANTHER" id="PTHR13710">
    <property type="entry name" value="DNA HELICASE RECQ FAMILY MEMBER"/>
    <property type="match status" value="1"/>
</dbReference>
<evidence type="ECO:0000256" key="2">
    <source>
        <dbReference type="ARBA" id="ARBA00004123"/>
    </source>
</evidence>
<evidence type="ECO:0000256" key="6">
    <source>
        <dbReference type="ARBA" id="ARBA00022806"/>
    </source>
</evidence>
<dbReference type="PROSITE" id="PS51192">
    <property type="entry name" value="HELICASE_ATP_BIND_1"/>
    <property type="match status" value="1"/>
</dbReference>
<evidence type="ECO:0000259" key="14">
    <source>
        <dbReference type="PROSITE" id="PS50967"/>
    </source>
</evidence>
<feature type="compositionally biased region" description="Basic and acidic residues" evidence="13">
    <location>
        <begin position="837"/>
        <end position="847"/>
    </location>
</feature>
<feature type="compositionally biased region" description="Polar residues" evidence="13">
    <location>
        <begin position="723"/>
        <end position="735"/>
    </location>
</feature>
<dbReference type="PROSITE" id="PS50967">
    <property type="entry name" value="HRDC"/>
    <property type="match status" value="1"/>
</dbReference>
<dbReference type="Gene3D" id="3.40.50.300">
    <property type="entry name" value="P-loop containing nucleotide triphosphate hydrolases"/>
    <property type="match status" value="2"/>
</dbReference>
<feature type="region of interest" description="Disordered" evidence="13">
    <location>
        <begin position="1"/>
        <end position="57"/>
    </location>
</feature>
<dbReference type="EMBL" id="GIBP01000369">
    <property type="protein sequence ID" value="NDV29338.1"/>
    <property type="molecule type" value="Transcribed_RNA"/>
</dbReference>
<evidence type="ECO:0000256" key="4">
    <source>
        <dbReference type="ARBA" id="ARBA00022741"/>
    </source>
</evidence>
<comment type="similarity">
    <text evidence="3 12">Belongs to the helicase family. RecQ subfamily.</text>
</comment>
<keyword evidence="5 12" id="KW-0378">Hydrolase</keyword>
<dbReference type="InterPro" id="IPR014001">
    <property type="entry name" value="Helicase_ATP-bd"/>
</dbReference>
<feature type="domain" description="Helicase ATP-binding" evidence="15">
    <location>
        <begin position="177"/>
        <end position="354"/>
    </location>
</feature>
<dbReference type="SUPFAM" id="SSF52540">
    <property type="entry name" value="P-loop containing nucleoside triphosphate hydrolases"/>
    <property type="match status" value="1"/>
</dbReference>
<feature type="compositionally biased region" description="Basic and acidic residues" evidence="13">
    <location>
        <begin position="1"/>
        <end position="10"/>
    </location>
</feature>
<feature type="region of interest" description="Disordered" evidence="13">
    <location>
        <begin position="699"/>
        <end position="735"/>
    </location>
</feature>
<dbReference type="CDD" id="cd17920">
    <property type="entry name" value="DEXHc_RecQ"/>
    <property type="match status" value="1"/>
</dbReference>
<organism evidence="17">
    <name type="scientific">Arcella intermedia</name>
    <dbReference type="NCBI Taxonomy" id="1963864"/>
    <lineage>
        <taxon>Eukaryota</taxon>
        <taxon>Amoebozoa</taxon>
        <taxon>Tubulinea</taxon>
        <taxon>Elardia</taxon>
        <taxon>Arcellinida</taxon>
        <taxon>Sphaerothecina</taxon>
        <taxon>Arcellidae</taxon>
        <taxon>Arcella</taxon>
    </lineage>
</organism>
<dbReference type="PANTHER" id="PTHR13710:SF153">
    <property type="entry name" value="RECQ-LIKE DNA HELICASE BLM"/>
    <property type="match status" value="1"/>
</dbReference>
<name>A0A6B2KXL1_9EUKA</name>
<comment type="catalytic activity">
    <reaction evidence="11 12">
        <text>Couples ATP hydrolysis with the unwinding of duplex DNA by translocating in the 3'-5' direction.</text>
        <dbReference type="EC" id="5.6.2.4"/>
    </reaction>
</comment>
<evidence type="ECO:0000256" key="13">
    <source>
        <dbReference type="SAM" id="MobiDB-lite"/>
    </source>
</evidence>
<keyword evidence="8" id="KW-0238">DNA-binding</keyword>
<dbReference type="GO" id="GO:0005694">
    <property type="term" value="C:chromosome"/>
    <property type="evidence" value="ECO:0007669"/>
    <property type="project" value="TreeGrafter"/>
</dbReference>